<proteinExistence type="predicted"/>
<feature type="compositionally biased region" description="Basic residues" evidence="1">
    <location>
        <begin position="746"/>
        <end position="756"/>
    </location>
</feature>
<evidence type="ECO:0000256" key="1">
    <source>
        <dbReference type="SAM" id="MobiDB-lite"/>
    </source>
</evidence>
<protein>
    <submittedName>
        <fullName evidence="2">Uncharacterized protein</fullName>
    </submittedName>
</protein>
<keyword evidence="3" id="KW-1185">Reference proteome</keyword>
<feature type="non-terminal residue" evidence="2">
    <location>
        <position position="866"/>
    </location>
</feature>
<feature type="region of interest" description="Disordered" evidence="1">
    <location>
        <begin position="540"/>
        <end position="571"/>
    </location>
</feature>
<feature type="region of interest" description="Disordered" evidence="1">
    <location>
        <begin position="424"/>
        <end position="455"/>
    </location>
</feature>
<evidence type="ECO:0000313" key="2">
    <source>
        <dbReference type="EMBL" id="VEL18980.1"/>
    </source>
</evidence>
<feature type="region of interest" description="Disordered" evidence="1">
    <location>
        <begin position="484"/>
        <end position="504"/>
    </location>
</feature>
<feature type="compositionally biased region" description="Polar residues" evidence="1">
    <location>
        <begin position="726"/>
        <end position="739"/>
    </location>
</feature>
<reference evidence="2" key="1">
    <citation type="submission" date="2018-11" db="EMBL/GenBank/DDBJ databases">
        <authorList>
            <consortium name="Pathogen Informatics"/>
        </authorList>
    </citation>
    <scope>NUCLEOTIDE SEQUENCE</scope>
</reference>
<comment type="caution">
    <text evidence="2">The sequence shown here is derived from an EMBL/GenBank/DDBJ whole genome shotgun (WGS) entry which is preliminary data.</text>
</comment>
<organism evidence="2 3">
    <name type="scientific">Protopolystoma xenopodis</name>
    <dbReference type="NCBI Taxonomy" id="117903"/>
    <lineage>
        <taxon>Eukaryota</taxon>
        <taxon>Metazoa</taxon>
        <taxon>Spiralia</taxon>
        <taxon>Lophotrochozoa</taxon>
        <taxon>Platyhelminthes</taxon>
        <taxon>Monogenea</taxon>
        <taxon>Polyopisthocotylea</taxon>
        <taxon>Polystomatidea</taxon>
        <taxon>Polystomatidae</taxon>
        <taxon>Protopolystoma</taxon>
    </lineage>
</organism>
<feature type="compositionally biased region" description="Basic and acidic residues" evidence="1">
    <location>
        <begin position="760"/>
        <end position="776"/>
    </location>
</feature>
<feature type="compositionally biased region" description="Polar residues" evidence="1">
    <location>
        <begin position="841"/>
        <end position="866"/>
    </location>
</feature>
<name>A0A448WSA9_9PLAT</name>
<dbReference type="EMBL" id="CAAALY010039537">
    <property type="protein sequence ID" value="VEL18980.1"/>
    <property type="molecule type" value="Genomic_DNA"/>
</dbReference>
<feature type="compositionally biased region" description="Basic and acidic residues" evidence="1">
    <location>
        <begin position="813"/>
        <end position="822"/>
    </location>
</feature>
<feature type="compositionally biased region" description="Polar residues" evidence="1">
    <location>
        <begin position="445"/>
        <end position="455"/>
    </location>
</feature>
<feature type="region of interest" description="Disordered" evidence="1">
    <location>
        <begin position="806"/>
        <end position="866"/>
    </location>
</feature>
<feature type="compositionally biased region" description="Low complexity" evidence="1">
    <location>
        <begin position="540"/>
        <end position="549"/>
    </location>
</feature>
<feature type="compositionally biased region" description="Low complexity" evidence="1">
    <location>
        <begin position="274"/>
        <end position="284"/>
    </location>
</feature>
<feature type="region of interest" description="Disordered" evidence="1">
    <location>
        <begin position="662"/>
        <end position="776"/>
    </location>
</feature>
<feature type="compositionally biased region" description="Polar residues" evidence="1">
    <location>
        <begin position="668"/>
        <end position="718"/>
    </location>
</feature>
<accession>A0A448WSA9</accession>
<feature type="non-terminal residue" evidence="2">
    <location>
        <position position="1"/>
    </location>
</feature>
<dbReference type="Proteomes" id="UP000784294">
    <property type="component" value="Unassembled WGS sequence"/>
</dbReference>
<feature type="compositionally biased region" description="Polar residues" evidence="1">
    <location>
        <begin position="285"/>
        <end position="299"/>
    </location>
</feature>
<dbReference type="AlphaFoldDB" id="A0A448WSA9"/>
<evidence type="ECO:0000313" key="3">
    <source>
        <dbReference type="Proteomes" id="UP000784294"/>
    </source>
</evidence>
<feature type="region of interest" description="Disordered" evidence="1">
    <location>
        <begin position="260"/>
        <end position="299"/>
    </location>
</feature>
<gene>
    <name evidence="2" type="ORF">PXEA_LOCUS12420</name>
</gene>
<sequence>SARRPLDLTTRAPTDVSIVSYDDDDDEEDADEDTLIGENDYHSEVYNTGLGETINNIRDAQVIITDEVERDGAVESGDLEILGNEEGRTSQGQRNRCLGPSISRHFASVLATHPAALSRLEGLVQLASQVLTSAYFFNPPRDLDNMLFPPILPASRQEATTAPLFSSSSTSTATSVELTGNNSEHSISTTAGGLLRFRDFDGSLRNNEELEGQILQALIFRPQSSVFPISNAQGSLEASINPPIDGFEWVIRTSIPTSLPSQNPAISVVPPSPTSTSTVTTTTTGRQGIENNHSNSIGNTVISTIGETRGSRRRASPSAPFASISLLSSPLGDTSISSSPTTTVPNSSSLFTPPFGTPFLCLSSAGNDSESTGLLNVFPQVMSSSASEPSTASLASRFVWDIGDPESPCGGNSSVELSQTPLSTLSDTLAPPSTPLILSPRVGLGTSTSQLRSSTDSALAQKRRHSQLISQQSSDAFVVISSDSNGEINTTDTSEEEQADHAVGDDVTRKSVLTNSNAISSHILPISYYSSTSSVYSSSCSSSASSLPSMPKRRLLSRRHRSQQSCSRLEPVNSIVSKSQTSRHLVDLTIENNEHTDDDDTELLQDIYSLLADISTTPQLEGVQSTLGLDCSSAAVGQEDQDVGCQLIDKLELPEGEPMEIDSEEINPASNPANLQTPSDLNAPNSLTSRHFSMVASTSQQMPERNRTSSYHQNNRCLSSRDANHNRSSNLCQHHNNGSDFPKATYHTKRSRHLSPAHRSTTEGKRPRVSHLEQKCHQHSEGSRLLHSASSGFVCSPCICRIGNEEGDNNLDETERHHDVGRSHLNSQRSDRSRRRPALALTSNNGSPIISKSLRPNDSDSGSRQQ</sequence>
<feature type="compositionally biased region" description="Basic residues" evidence="1">
    <location>
        <begin position="551"/>
        <end position="562"/>
    </location>
</feature>